<keyword evidence="3" id="KW-1185">Reference proteome</keyword>
<evidence type="ECO:0000256" key="1">
    <source>
        <dbReference type="SAM" id="MobiDB-lite"/>
    </source>
</evidence>
<gene>
    <name evidence="2" type="ORF">IXC47_06110</name>
</gene>
<dbReference type="RefSeq" id="WP_195875003.1">
    <property type="nucleotide sequence ID" value="NZ_JADOEL010000003.1"/>
</dbReference>
<dbReference type="Proteomes" id="UP000657372">
    <property type="component" value="Unassembled WGS sequence"/>
</dbReference>
<accession>A0ABS0EQW4</accession>
<feature type="region of interest" description="Disordered" evidence="1">
    <location>
        <begin position="198"/>
        <end position="218"/>
    </location>
</feature>
<comment type="caution">
    <text evidence="2">The sequence shown here is derived from an EMBL/GenBank/DDBJ whole genome shotgun (WGS) entry which is preliminary data.</text>
</comment>
<proteinExistence type="predicted"/>
<evidence type="ECO:0000313" key="3">
    <source>
        <dbReference type="Proteomes" id="UP000657372"/>
    </source>
</evidence>
<dbReference type="EMBL" id="JADOEL010000003">
    <property type="protein sequence ID" value="MBF8177249.1"/>
    <property type="molecule type" value="Genomic_DNA"/>
</dbReference>
<sequence length="218" mass="22944">MGGGGGDGGAAARTAEIEAQKAAARQQLNYLFGEGDDSNPNKLAREELYTGVRENAFNSGKRALDEANEKATRQNKFALFAQGLNGGSEDIDQNALMRRTYDQGLLDLGSKADAAKSQFKTNDETTRLGLLQSIDAGMDQSSAVSSAMNQMKNNSDMAAANAQSTNLGDLFSTSGALYTQSQAAKGKQAATDWWNNFTRSGGSGASNNARTGVASNTY</sequence>
<reference evidence="2 3" key="1">
    <citation type="submission" date="2020-11" db="EMBL/GenBank/DDBJ databases">
        <title>WGS of Herminiimonas contaminans strain Marseille-Q4544 isolated from planarians Schmidtea mediterranea.</title>
        <authorList>
            <person name="Kangale L."/>
        </authorList>
    </citation>
    <scope>NUCLEOTIDE SEQUENCE [LARGE SCALE GENOMIC DNA]</scope>
    <source>
        <strain evidence="2 3">Marseille-Q4544</strain>
    </source>
</reference>
<evidence type="ECO:0000313" key="2">
    <source>
        <dbReference type="EMBL" id="MBF8177249.1"/>
    </source>
</evidence>
<organism evidence="2 3">
    <name type="scientific">Herminiimonas contaminans</name>
    <dbReference type="NCBI Taxonomy" id="1111140"/>
    <lineage>
        <taxon>Bacteria</taxon>
        <taxon>Pseudomonadati</taxon>
        <taxon>Pseudomonadota</taxon>
        <taxon>Betaproteobacteria</taxon>
        <taxon>Burkholderiales</taxon>
        <taxon>Oxalobacteraceae</taxon>
        <taxon>Herminiimonas</taxon>
    </lineage>
</organism>
<name>A0ABS0EQW4_9BURK</name>
<protein>
    <submittedName>
        <fullName evidence="2">Uncharacterized protein</fullName>
    </submittedName>
</protein>